<proteinExistence type="predicted"/>
<accession>A0ABX7IPB3</accession>
<dbReference type="SUPFAM" id="SSF53850">
    <property type="entry name" value="Periplasmic binding protein-like II"/>
    <property type="match status" value="1"/>
</dbReference>
<reference evidence="3 4" key="1">
    <citation type="submission" date="2021-02" db="EMBL/GenBank/DDBJ databases">
        <title>The genome of Marinomonas foliarum JZW.</title>
        <authorList>
            <person name="Sun M."/>
        </authorList>
    </citation>
    <scope>NUCLEOTIDE SEQUENCE [LARGE SCALE GENOMIC DNA]</scope>
    <source>
        <strain evidence="3 4">JZW</strain>
    </source>
</reference>
<dbReference type="InterPro" id="IPR030678">
    <property type="entry name" value="Peptide/Ni-bd"/>
</dbReference>
<name>A0ABX7IPB3_9GAMM</name>
<evidence type="ECO:0000259" key="2">
    <source>
        <dbReference type="Pfam" id="PF00496"/>
    </source>
</evidence>
<dbReference type="Proteomes" id="UP000644167">
    <property type="component" value="Chromosome"/>
</dbReference>
<keyword evidence="1" id="KW-0732">Signal</keyword>
<dbReference type="Pfam" id="PF00496">
    <property type="entry name" value="SBP_bac_5"/>
    <property type="match status" value="1"/>
</dbReference>
<feature type="signal peptide" evidence="1">
    <location>
        <begin position="1"/>
        <end position="30"/>
    </location>
</feature>
<sequence length="523" mass="57107">MDNTDMKVMPFYKRILFCSSILFGLLAVTACSGPTSSNTVSISAAFEFTSLDPSKNGYIFSRMQVVETLLDVNEKGLLIPALAKDWQVSEDARTWTFDLRDDVYFHDGTLMNAEAVVNSLLIAQTKHGALRNAPINSISAAGDSSVVISLSRPYTLLGAVLANYANGILSPAAYGNDEEVLALSGTGPYKVFQFAPPHKLVVEKFDDYWGKKASIPFASYLTGHRAESRVLQAKSGQADIVFGLDPASLPSLQRMDILTVSSNSIPRTIVLKLNSGHRFLNDVRARQALSLAIDRKGIAKGVLRIPGSEAEQILPASMSNWHLDNVTSETESEVGTPESLLSSLGWNKNANGMLEREGELFELTLITYADRPELTAVATAIQAQWQAIGVTTKVEITNSSAIAMGHQDGSLEVALIARNYGFIADPLGVMLSDFGSNGGGDWGAMNWNNSALSADLMTLEQTSDPVSYKEIAQRSAQILFNQRPMIPVSSYVQQTSVNNRIKGFRYDPFERSFYLNEMEFVKP</sequence>
<keyword evidence="4" id="KW-1185">Reference proteome</keyword>
<organism evidence="3 4">
    <name type="scientific">Marinomonas foliarum</name>
    <dbReference type="NCBI Taxonomy" id="491950"/>
    <lineage>
        <taxon>Bacteria</taxon>
        <taxon>Pseudomonadati</taxon>
        <taxon>Pseudomonadota</taxon>
        <taxon>Gammaproteobacteria</taxon>
        <taxon>Oceanospirillales</taxon>
        <taxon>Oceanospirillaceae</taxon>
        <taxon>Marinomonas</taxon>
    </lineage>
</organism>
<dbReference type="CDD" id="cd08490">
    <property type="entry name" value="PBP2_NikA_DppA_OppA_like_3"/>
    <property type="match status" value="1"/>
</dbReference>
<evidence type="ECO:0000313" key="3">
    <source>
        <dbReference type="EMBL" id="QRV23884.1"/>
    </source>
</evidence>
<dbReference type="PIRSF" id="PIRSF002741">
    <property type="entry name" value="MppA"/>
    <property type="match status" value="1"/>
</dbReference>
<dbReference type="EMBL" id="CP070273">
    <property type="protein sequence ID" value="QRV23884.1"/>
    <property type="molecule type" value="Genomic_DNA"/>
</dbReference>
<feature type="domain" description="Solute-binding protein family 5" evidence="2">
    <location>
        <begin position="79"/>
        <end position="439"/>
    </location>
</feature>
<evidence type="ECO:0000256" key="1">
    <source>
        <dbReference type="SAM" id="SignalP"/>
    </source>
</evidence>
<dbReference type="PANTHER" id="PTHR30290">
    <property type="entry name" value="PERIPLASMIC BINDING COMPONENT OF ABC TRANSPORTER"/>
    <property type="match status" value="1"/>
</dbReference>
<feature type="chain" id="PRO_5046837837" evidence="1">
    <location>
        <begin position="31"/>
        <end position="523"/>
    </location>
</feature>
<dbReference type="InterPro" id="IPR039424">
    <property type="entry name" value="SBP_5"/>
</dbReference>
<evidence type="ECO:0000313" key="4">
    <source>
        <dbReference type="Proteomes" id="UP000644167"/>
    </source>
</evidence>
<dbReference type="PROSITE" id="PS51257">
    <property type="entry name" value="PROKAR_LIPOPROTEIN"/>
    <property type="match status" value="1"/>
</dbReference>
<dbReference type="Gene3D" id="3.10.105.10">
    <property type="entry name" value="Dipeptide-binding Protein, Domain 3"/>
    <property type="match status" value="1"/>
</dbReference>
<protein>
    <submittedName>
        <fullName evidence="3">ABC transporter substrate-binding protein</fullName>
    </submittedName>
</protein>
<dbReference type="InterPro" id="IPR000914">
    <property type="entry name" value="SBP_5_dom"/>
</dbReference>
<gene>
    <name evidence="3" type="ORF">JSY38_18025</name>
</gene>
<dbReference type="PANTHER" id="PTHR30290:SF83">
    <property type="entry name" value="ABC TRANSPORTER SUBSTRATE-BINDING PROTEIN"/>
    <property type="match status" value="1"/>
</dbReference>
<dbReference type="Gene3D" id="3.40.190.10">
    <property type="entry name" value="Periplasmic binding protein-like II"/>
    <property type="match status" value="1"/>
</dbReference>